<sequence length="788" mass="85622">MTRRVRCARFYQLAGLAMALVLAVPALGSAATAGTASGSTGPTTPAKTVVSITFDDGQATQYSTLPVLRSHAMAGTFYVNSGMVGSSSFYMGWQQLYQLANAGNEIGGHTSHHAVLDQVSEQTAVKEVCDDRAHLIREGFAPVTSFAYPTAAVPRSTSMVRSCGYSSARGVGQAAGQYWENMPPVDAYKLRTPQEARIDTNVQDLERVVTNAEQQNGTRWVILVFHGICDSSCTSQESTTSSRFEQLVAWLDAQRSAGKLEVRTVGDVIANGSQASSAPPHTKVACTPSPCSDPRSGPSGVRISMHVTGGAGPAATYYTTDGTDPKTSASWQRYVHPFVVSGSTTLRFYSRDAASHSETARTQRIHAVLTDVAGGEGPGQTLGVTPRSTHRRRHLFRVARGDRPRRHGSAVEKRCSRSPAAETMRRRAMRVVGAARSQCAHWSLDRRVAYGGLSAVAVMALALLVTATLAYIRLPPPSGQGAESEHPSGFPPPPPSGYFSTLPPGSWSQLPRDARCAQRVHASTWEPRPDNYGPNHTMPPRHVIHTSLVTLPRDRSYAAKWYSWLLPRVTGAHRGTTDQNIQWAACKWGVSDNLLRAIAVHESTWTQYDTYRSGRCVLKMGCGDLITQPTAASRRYCAFISRAGHDYERDYGRGRCPATFSIVGVKSWQDPTWGAMPHNQNGTFPFNRDSTAFALDYLGSFLRGCYEGWVPWLANTGDHSYAAGDIWGCVGAWYAGAWRSAQAATYIGLVRGDLHRRSWLEPTFARQAPPCSAAFGCPLSRVVRGRSD</sequence>
<dbReference type="InterPro" id="IPR002509">
    <property type="entry name" value="NODB_dom"/>
</dbReference>
<evidence type="ECO:0000256" key="3">
    <source>
        <dbReference type="SAM" id="SignalP"/>
    </source>
</evidence>
<feature type="region of interest" description="Disordered" evidence="1">
    <location>
        <begin position="478"/>
        <end position="498"/>
    </location>
</feature>
<name>A0A975T0V1_9ACTN</name>
<feature type="region of interest" description="Disordered" evidence="1">
    <location>
        <begin position="402"/>
        <end position="422"/>
    </location>
</feature>
<dbReference type="KEGG" id="nps:KRR39_07300"/>
<feature type="domain" description="NodB homology" evidence="4">
    <location>
        <begin position="45"/>
        <end position="166"/>
    </location>
</feature>
<dbReference type="Pfam" id="PF01522">
    <property type="entry name" value="Polysacc_deac_1"/>
    <property type="match status" value="1"/>
</dbReference>
<reference evidence="6" key="1">
    <citation type="submission" date="2021-06" db="EMBL/GenBank/DDBJ databases">
        <title>Complete genome sequence of Nocardioides sp. G188.</title>
        <authorList>
            <person name="Im W.-T."/>
        </authorList>
    </citation>
    <scope>NUCLEOTIDE SEQUENCE</scope>
    <source>
        <strain evidence="6">G188</strain>
    </source>
</reference>
<dbReference type="InterPro" id="IPR059177">
    <property type="entry name" value="GH29D-like_dom"/>
</dbReference>
<dbReference type="GO" id="GO:0016810">
    <property type="term" value="F:hydrolase activity, acting on carbon-nitrogen (but not peptide) bonds"/>
    <property type="evidence" value="ECO:0007669"/>
    <property type="project" value="InterPro"/>
</dbReference>
<accession>A0A975T0V1</accession>
<dbReference type="EMBL" id="CP077062">
    <property type="protein sequence ID" value="QWZ09550.1"/>
    <property type="molecule type" value="Genomic_DNA"/>
</dbReference>
<keyword evidence="2" id="KW-0812">Transmembrane</keyword>
<dbReference type="Pfam" id="PF13290">
    <property type="entry name" value="CHB_HEX_C_1"/>
    <property type="match status" value="1"/>
</dbReference>
<dbReference type="Proteomes" id="UP000683575">
    <property type="component" value="Chromosome"/>
</dbReference>
<evidence type="ECO:0000256" key="2">
    <source>
        <dbReference type="SAM" id="Phobius"/>
    </source>
</evidence>
<feature type="signal peptide" evidence="3">
    <location>
        <begin position="1"/>
        <end position="30"/>
    </location>
</feature>
<feature type="chain" id="PRO_5038799662" evidence="3">
    <location>
        <begin position="31"/>
        <end position="788"/>
    </location>
</feature>
<dbReference type="CDD" id="cd10967">
    <property type="entry name" value="CE4_GLA_like_6s"/>
    <property type="match status" value="1"/>
</dbReference>
<keyword evidence="2" id="KW-1133">Transmembrane helix</keyword>
<dbReference type="PANTHER" id="PTHR34216:SF3">
    <property type="entry name" value="POLY-BETA-1,6-N-ACETYL-D-GLUCOSAMINE N-DEACETYLASE"/>
    <property type="match status" value="1"/>
</dbReference>
<dbReference type="PANTHER" id="PTHR34216">
    <property type="match status" value="1"/>
</dbReference>
<dbReference type="InterPro" id="IPR051398">
    <property type="entry name" value="Polysacch_Deacetylase"/>
</dbReference>
<dbReference type="GO" id="GO:0005975">
    <property type="term" value="P:carbohydrate metabolic process"/>
    <property type="evidence" value="ECO:0007669"/>
    <property type="project" value="InterPro"/>
</dbReference>
<organism evidence="6 7">
    <name type="scientific">Nocardioides panacis</name>
    <dbReference type="NCBI Taxonomy" id="2849501"/>
    <lineage>
        <taxon>Bacteria</taxon>
        <taxon>Bacillati</taxon>
        <taxon>Actinomycetota</taxon>
        <taxon>Actinomycetes</taxon>
        <taxon>Propionibacteriales</taxon>
        <taxon>Nocardioidaceae</taxon>
        <taxon>Nocardioides</taxon>
    </lineage>
</organism>
<dbReference type="RefSeq" id="WP_216941396.1">
    <property type="nucleotide sequence ID" value="NZ_CP077062.1"/>
</dbReference>
<evidence type="ECO:0000313" key="7">
    <source>
        <dbReference type="Proteomes" id="UP000683575"/>
    </source>
</evidence>
<gene>
    <name evidence="6" type="ORF">KRR39_07300</name>
</gene>
<dbReference type="AlphaFoldDB" id="A0A975T0V1"/>
<feature type="region of interest" description="Disordered" evidence="1">
    <location>
        <begin position="272"/>
        <end position="298"/>
    </location>
</feature>
<evidence type="ECO:0000259" key="4">
    <source>
        <dbReference type="Pfam" id="PF01522"/>
    </source>
</evidence>
<feature type="transmembrane region" description="Helical" evidence="2">
    <location>
        <begin position="448"/>
        <end position="472"/>
    </location>
</feature>
<feature type="domain" description="GH29D-like beta-sandwich" evidence="5">
    <location>
        <begin position="312"/>
        <end position="359"/>
    </location>
</feature>
<keyword evidence="7" id="KW-1185">Reference proteome</keyword>
<evidence type="ECO:0000256" key="1">
    <source>
        <dbReference type="SAM" id="MobiDB-lite"/>
    </source>
</evidence>
<keyword evidence="3" id="KW-0732">Signal</keyword>
<evidence type="ECO:0000313" key="6">
    <source>
        <dbReference type="EMBL" id="QWZ09550.1"/>
    </source>
</evidence>
<keyword evidence="2" id="KW-0472">Membrane</keyword>
<protein>
    <submittedName>
        <fullName evidence="6">Polysaccharide deacetylase family protein</fullName>
    </submittedName>
</protein>
<evidence type="ECO:0000259" key="5">
    <source>
        <dbReference type="Pfam" id="PF13290"/>
    </source>
</evidence>
<proteinExistence type="predicted"/>